<evidence type="ECO:0000256" key="1">
    <source>
        <dbReference type="SAM" id="MobiDB-lite"/>
    </source>
</evidence>
<accession>A0AAW2ENZ5</accession>
<dbReference type="EMBL" id="JADYXP020000019">
    <property type="protein sequence ID" value="KAL0105414.1"/>
    <property type="molecule type" value="Genomic_DNA"/>
</dbReference>
<protein>
    <submittedName>
        <fullName evidence="2">Uncharacterized protein</fullName>
    </submittedName>
</protein>
<comment type="caution">
    <text evidence="2">The sequence shown here is derived from an EMBL/GenBank/DDBJ whole genome shotgun (WGS) entry which is preliminary data.</text>
</comment>
<feature type="region of interest" description="Disordered" evidence="1">
    <location>
        <begin position="62"/>
        <end position="82"/>
    </location>
</feature>
<name>A0AAW2ENZ5_9HYME</name>
<gene>
    <name evidence="2" type="ORF">PUN28_016808</name>
</gene>
<keyword evidence="3" id="KW-1185">Reference proteome</keyword>
<proteinExistence type="predicted"/>
<evidence type="ECO:0000313" key="3">
    <source>
        <dbReference type="Proteomes" id="UP001430953"/>
    </source>
</evidence>
<dbReference type="AlphaFoldDB" id="A0AAW2ENZ5"/>
<reference evidence="2 3" key="1">
    <citation type="submission" date="2023-03" db="EMBL/GenBank/DDBJ databases">
        <title>High recombination rates correlate with genetic variation in Cardiocondyla obscurior ants.</title>
        <authorList>
            <person name="Errbii M."/>
        </authorList>
    </citation>
    <scope>NUCLEOTIDE SEQUENCE [LARGE SCALE GENOMIC DNA]</scope>
    <source>
        <strain evidence="2">Alpha-2009</strain>
        <tissue evidence="2">Whole body</tissue>
    </source>
</reference>
<dbReference type="Proteomes" id="UP001430953">
    <property type="component" value="Unassembled WGS sequence"/>
</dbReference>
<evidence type="ECO:0000313" key="2">
    <source>
        <dbReference type="EMBL" id="KAL0105414.1"/>
    </source>
</evidence>
<feature type="compositionally biased region" description="Pro residues" evidence="1">
    <location>
        <begin position="67"/>
        <end position="78"/>
    </location>
</feature>
<sequence>MPWETILLAPNLRSLSDYSKQNSADEGPPSDKIGIFPAVFAAGISTRCTRVRRRRWVIGTLETRVPHPAPPHHPPPSPRSVGRAEISSYASLYVSPNRCRAGQARIVRTSRVIANGCISGPALRSTRVALVSQTTICRACVTRLRNVGSAEKIVCRPSRMRVERLYRGVMAVSEGRRNARDKIILEMKLSTARPIRLQWVNYEREGEPRRNLVEVRGGSV</sequence>
<organism evidence="2 3">
    <name type="scientific">Cardiocondyla obscurior</name>
    <dbReference type="NCBI Taxonomy" id="286306"/>
    <lineage>
        <taxon>Eukaryota</taxon>
        <taxon>Metazoa</taxon>
        <taxon>Ecdysozoa</taxon>
        <taxon>Arthropoda</taxon>
        <taxon>Hexapoda</taxon>
        <taxon>Insecta</taxon>
        <taxon>Pterygota</taxon>
        <taxon>Neoptera</taxon>
        <taxon>Endopterygota</taxon>
        <taxon>Hymenoptera</taxon>
        <taxon>Apocrita</taxon>
        <taxon>Aculeata</taxon>
        <taxon>Formicoidea</taxon>
        <taxon>Formicidae</taxon>
        <taxon>Myrmicinae</taxon>
        <taxon>Cardiocondyla</taxon>
    </lineage>
</organism>